<evidence type="ECO:0000313" key="1">
    <source>
        <dbReference type="EMBL" id="KGG79438.1"/>
    </source>
</evidence>
<dbReference type="RefSeq" id="WP_035165184.1">
    <property type="nucleotide sequence ID" value="NZ_AZTB01000115.1"/>
</dbReference>
<accession>A0A096BFB1</accession>
<reference evidence="1 2" key="1">
    <citation type="submission" date="2013-12" db="EMBL/GenBank/DDBJ databases">
        <title>Draft genome sequence of Caloranaerobacter sp. H53214.</title>
        <authorList>
            <person name="Jiang L.J."/>
            <person name="Shao Z.Z."/>
            <person name="Long M.N."/>
        </authorList>
    </citation>
    <scope>NUCLEOTIDE SEQUENCE [LARGE SCALE GENOMIC DNA]</scope>
    <source>
        <strain evidence="1 2">H53214</strain>
    </source>
</reference>
<sequence length="203" mass="23696">MTKRRWTKEEVDYLVENYSKKSINSISKDLGRTKDSVFKKAKRLGLTKTVRNWTEEEIDILTLNWGKRSVEKIARMLNRSTISVKKKAMELKLGSQYIANGEYLSTGNIGFLLNKNPTTVYKWLKEGIIKGRTFGKKSVYRVTPEDFIDFLKNNPNKWCGYSARIDLIKPYFYTSKQSSLPEWFIKKVNSDFKKSYGDIVSFL</sequence>
<dbReference type="Proteomes" id="UP000029622">
    <property type="component" value="Unassembled WGS sequence"/>
</dbReference>
<evidence type="ECO:0000313" key="2">
    <source>
        <dbReference type="Proteomes" id="UP000029622"/>
    </source>
</evidence>
<organism evidence="1 2">
    <name type="scientific">Caloranaerobacter azorensis H53214</name>
    <dbReference type="NCBI Taxonomy" id="1156417"/>
    <lineage>
        <taxon>Bacteria</taxon>
        <taxon>Bacillati</taxon>
        <taxon>Bacillota</taxon>
        <taxon>Tissierellia</taxon>
        <taxon>Tissierellales</taxon>
        <taxon>Thermohalobacteraceae</taxon>
        <taxon>Caloranaerobacter</taxon>
    </lineage>
</organism>
<protein>
    <recommendedName>
        <fullName evidence="3">Helix-turn-helix domain-containing protein</fullName>
    </recommendedName>
</protein>
<gene>
    <name evidence="1" type="ORF">Y919_12070</name>
</gene>
<dbReference type="AlphaFoldDB" id="A0A096BFB1"/>
<proteinExistence type="predicted"/>
<comment type="caution">
    <text evidence="1">The sequence shown here is derived from an EMBL/GenBank/DDBJ whole genome shotgun (WGS) entry which is preliminary data.</text>
</comment>
<dbReference type="EMBL" id="AZTB01000115">
    <property type="protein sequence ID" value="KGG79438.1"/>
    <property type="molecule type" value="Genomic_DNA"/>
</dbReference>
<name>A0A096BFB1_9FIRM</name>
<evidence type="ECO:0008006" key="3">
    <source>
        <dbReference type="Google" id="ProtNLM"/>
    </source>
</evidence>
<dbReference type="Gene3D" id="1.10.10.60">
    <property type="entry name" value="Homeodomain-like"/>
    <property type="match status" value="1"/>
</dbReference>